<dbReference type="STRING" id="1111676.MHC_04415"/>
<dbReference type="HOGENOM" id="CLU_2826501_0_0_14"/>
<protein>
    <submittedName>
        <fullName evidence="1">Uncharacterized protein</fullName>
    </submittedName>
</protein>
<dbReference type="Proteomes" id="UP000009135">
    <property type="component" value="Chromosome"/>
</dbReference>
<evidence type="ECO:0000313" key="1">
    <source>
        <dbReference type="EMBL" id="AEW45739.1"/>
    </source>
</evidence>
<dbReference type="AlphaFoldDB" id="H6N7W7"/>
<name>H6N7W7_MYCHN</name>
<dbReference type="KEGG" id="mhe:MHC_04415"/>
<reference evidence="1 2" key="1">
    <citation type="journal article" date="2012" name="J. Bacteriol.">
        <title>Complete genome sequence of Mycoplasma haemocanis strain Illinois.</title>
        <authorList>
            <person name="do Nascimento N.C."/>
            <person name="Guimaraes A.M."/>
            <person name="Santos A.P."/>
            <person name="Sanmiguel P.J."/>
            <person name="Messick J.B."/>
        </authorList>
    </citation>
    <scope>NUCLEOTIDE SEQUENCE [LARGE SCALE GENOMIC DNA]</scope>
    <source>
        <strain evidence="1 2">Illinois</strain>
    </source>
</reference>
<gene>
    <name evidence="1" type="ordered locus">MHC_04415</name>
</gene>
<accession>H6N7W7</accession>
<organism evidence="1 2">
    <name type="scientific">Mycoplasma haemocanis (strain Illinois)</name>
    <dbReference type="NCBI Taxonomy" id="1111676"/>
    <lineage>
        <taxon>Bacteria</taxon>
        <taxon>Bacillati</taxon>
        <taxon>Mycoplasmatota</taxon>
        <taxon>Mollicutes</taxon>
        <taxon>Mycoplasmataceae</taxon>
        <taxon>Mycoplasma</taxon>
    </lineage>
</organism>
<proteinExistence type="predicted"/>
<evidence type="ECO:0000313" key="2">
    <source>
        <dbReference type="Proteomes" id="UP000009135"/>
    </source>
</evidence>
<sequence length="66" mass="7435">MTLSKAKCEVVGTTSRVELSILGIHKFLISSFLISNHSNKRKLVNLDSVEVSTWKRYGVVNHYTVV</sequence>
<dbReference type="EMBL" id="CP003199">
    <property type="protein sequence ID" value="AEW45739.1"/>
    <property type="molecule type" value="Genomic_DNA"/>
</dbReference>
<keyword evidence="2" id="KW-1185">Reference proteome</keyword>